<accession>A0A8R7PDR4</accession>
<dbReference type="Proteomes" id="UP000015106">
    <property type="component" value="Chromosome 2"/>
</dbReference>
<reference evidence="2" key="1">
    <citation type="journal article" date="2013" name="Nature">
        <title>Draft genome of the wheat A-genome progenitor Triticum urartu.</title>
        <authorList>
            <person name="Ling H.Q."/>
            <person name="Zhao S."/>
            <person name="Liu D."/>
            <person name="Wang J."/>
            <person name="Sun H."/>
            <person name="Zhang C."/>
            <person name="Fan H."/>
            <person name="Li D."/>
            <person name="Dong L."/>
            <person name="Tao Y."/>
            <person name="Gao C."/>
            <person name="Wu H."/>
            <person name="Li Y."/>
            <person name="Cui Y."/>
            <person name="Guo X."/>
            <person name="Zheng S."/>
            <person name="Wang B."/>
            <person name="Yu K."/>
            <person name="Liang Q."/>
            <person name="Yang W."/>
            <person name="Lou X."/>
            <person name="Chen J."/>
            <person name="Feng M."/>
            <person name="Jian J."/>
            <person name="Zhang X."/>
            <person name="Luo G."/>
            <person name="Jiang Y."/>
            <person name="Liu J."/>
            <person name="Wang Z."/>
            <person name="Sha Y."/>
            <person name="Zhang B."/>
            <person name="Wu H."/>
            <person name="Tang D."/>
            <person name="Shen Q."/>
            <person name="Xue P."/>
            <person name="Zou S."/>
            <person name="Wang X."/>
            <person name="Liu X."/>
            <person name="Wang F."/>
            <person name="Yang Y."/>
            <person name="An X."/>
            <person name="Dong Z."/>
            <person name="Zhang K."/>
            <person name="Zhang X."/>
            <person name="Luo M.C."/>
            <person name="Dvorak J."/>
            <person name="Tong Y."/>
            <person name="Wang J."/>
            <person name="Yang H."/>
            <person name="Li Z."/>
            <person name="Wang D."/>
            <person name="Zhang A."/>
            <person name="Wang J."/>
        </authorList>
    </citation>
    <scope>NUCLEOTIDE SEQUENCE</scope>
    <source>
        <strain evidence="2">cv. G1812</strain>
    </source>
</reference>
<dbReference type="AlphaFoldDB" id="A0A8R7PDR4"/>
<proteinExistence type="predicted"/>
<reference evidence="1" key="3">
    <citation type="submission" date="2022-06" db="UniProtKB">
        <authorList>
            <consortium name="EnsemblPlants"/>
        </authorList>
    </citation>
    <scope>IDENTIFICATION</scope>
</reference>
<evidence type="ECO:0000313" key="2">
    <source>
        <dbReference type="Proteomes" id="UP000015106"/>
    </source>
</evidence>
<protein>
    <submittedName>
        <fullName evidence="1">Uncharacterized protein</fullName>
    </submittedName>
</protein>
<name>A0A8R7PDR4_TRIUA</name>
<dbReference type="EnsemblPlants" id="TuG1812G0200002556.01.T01">
    <property type="protein sequence ID" value="TuG1812G0200002556.01.T01"/>
    <property type="gene ID" value="TuG1812G0200002556.01"/>
</dbReference>
<sequence>MDRDWAAGWIGIGIGNDRQSRFP</sequence>
<evidence type="ECO:0000313" key="1">
    <source>
        <dbReference type="EnsemblPlants" id="TuG1812G0200002556.01.T01"/>
    </source>
</evidence>
<organism evidence="1 2">
    <name type="scientific">Triticum urartu</name>
    <name type="common">Red wild einkorn</name>
    <name type="synonym">Crithodium urartu</name>
    <dbReference type="NCBI Taxonomy" id="4572"/>
    <lineage>
        <taxon>Eukaryota</taxon>
        <taxon>Viridiplantae</taxon>
        <taxon>Streptophyta</taxon>
        <taxon>Embryophyta</taxon>
        <taxon>Tracheophyta</taxon>
        <taxon>Spermatophyta</taxon>
        <taxon>Magnoliopsida</taxon>
        <taxon>Liliopsida</taxon>
        <taxon>Poales</taxon>
        <taxon>Poaceae</taxon>
        <taxon>BOP clade</taxon>
        <taxon>Pooideae</taxon>
        <taxon>Triticodae</taxon>
        <taxon>Triticeae</taxon>
        <taxon>Triticinae</taxon>
        <taxon>Triticum</taxon>
    </lineage>
</organism>
<reference evidence="1" key="2">
    <citation type="submission" date="2018-03" db="EMBL/GenBank/DDBJ databases">
        <title>The Triticum urartu genome reveals the dynamic nature of wheat genome evolution.</title>
        <authorList>
            <person name="Ling H."/>
            <person name="Ma B."/>
            <person name="Shi X."/>
            <person name="Liu H."/>
            <person name="Dong L."/>
            <person name="Sun H."/>
            <person name="Cao Y."/>
            <person name="Gao Q."/>
            <person name="Zheng S."/>
            <person name="Li Y."/>
            <person name="Yu Y."/>
            <person name="Du H."/>
            <person name="Qi M."/>
            <person name="Li Y."/>
            <person name="Yu H."/>
            <person name="Cui Y."/>
            <person name="Wang N."/>
            <person name="Chen C."/>
            <person name="Wu H."/>
            <person name="Zhao Y."/>
            <person name="Zhang J."/>
            <person name="Li Y."/>
            <person name="Zhou W."/>
            <person name="Zhang B."/>
            <person name="Hu W."/>
            <person name="Eijk M."/>
            <person name="Tang J."/>
            <person name="Witsenboer H."/>
            <person name="Zhao S."/>
            <person name="Li Z."/>
            <person name="Zhang A."/>
            <person name="Wang D."/>
            <person name="Liang C."/>
        </authorList>
    </citation>
    <scope>NUCLEOTIDE SEQUENCE [LARGE SCALE GENOMIC DNA]</scope>
    <source>
        <strain evidence="1">cv. G1812</strain>
    </source>
</reference>
<dbReference type="Gramene" id="TuG1812G0200002556.01.T01">
    <property type="protein sequence ID" value="TuG1812G0200002556.01.T01"/>
    <property type="gene ID" value="TuG1812G0200002556.01"/>
</dbReference>
<keyword evidence="2" id="KW-1185">Reference proteome</keyword>